<reference evidence="2" key="1">
    <citation type="submission" date="2015-08" db="EMBL/GenBank/DDBJ databases">
        <authorList>
            <person name="Babu N.S."/>
            <person name="Beckwith C.J."/>
            <person name="Beseler K.G."/>
            <person name="Brison A."/>
            <person name="Carone J.V."/>
            <person name="Caskin T.P."/>
            <person name="Diamond M."/>
            <person name="Durham M.E."/>
            <person name="Foxe J.M."/>
            <person name="Go M."/>
            <person name="Henderson B.A."/>
            <person name="Jones I.B."/>
            <person name="McGettigan J.A."/>
            <person name="Micheletti S.J."/>
            <person name="Nasrallah M.E."/>
            <person name="Ortiz D."/>
            <person name="Piller C.R."/>
            <person name="Privatt S.R."/>
            <person name="Schneider S.L."/>
            <person name="Sharp S."/>
            <person name="Smith T.C."/>
            <person name="Stanton J.D."/>
            <person name="Ullery H.E."/>
            <person name="Wilson R.J."/>
            <person name="Serrano M.G."/>
            <person name="Buck G."/>
            <person name="Lee V."/>
            <person name="Wang Y."/>
            <person name="Carvalho R."/>
            <person name="Voegtly L."/>
            <person name="Shi R."/>
            <person name="Duckworth R."/>
            <person name="Johnson A."/>
            <person name="Loviza R."/>
            <person name="Walstead R."/>
            <person name="Shah Z."/>
            <person name="Kiflezghi M."/>
            <person name="Wade K."/>
            <person name="Ball S.L."/>
            <person name="Bradley K.W."/>
            <person name="Asai D.J."/>
            <person name="Bowman C.A."/>
            <person name="Russell D.A."/>
            <person name="Pope W.H."/>
            <person name="Jacobs-Sera D."/>
            <person name="Hendrix R.W."/>
            <person name="Hatfull G.F."/>
        </authorList>
    </citation>
    <scope>NUCLEOTIDE SEQUENCE</scope>
</reference>
<feature type="domain" description="Cytidyltransferase-like" evidence="1">
    <location>
        <begin position="235"/>
        <end position="375"/>
    </location>
</feature>
<dbReference type="Pfam" id="PF01467">
    <property type="entry name" value="CTP_transf_like"/>
    <property type="match status" value="1"/>
</dbReference>
<sequence>ERVLAKYHLFITDAPAGVVRHAVKAVTSARPSSRYCSIFPGSSPGKRHRRAGSAKGQSLTATAMSAILLPVADEPAWQVAELAREALQPGFADVLVYHTGHLGRDPVTLATLDFMKDLFAAVGWSSPQLSLCVLLPRLGWTPEKLASRSDLRGMAVHAAAPARQLGLALLTQLQSLGAVGLGVEPLFLEVGSQEAAAPIGSPSGICAPGSGAQARIHGQPGTALDRELSFKKVAVGGTFDRLHAGHRLLLAATAAVASAEIFVGITADRLLVNKQGREWLEAYEVRSGAAVGYMEATHPGVRVTAGPLLDPKEPPLATTDPSFEAIVVSEETIHGAEAINAGRAERGFAPLVVVVVGLVRGQHSSSGKLSSTDLRLDR</sequence>
<dbReference type="AlphaFoldDB" id="A0A1D1ZRJ9"/>
<evidence type="ECO:0000259" key="1">
    <source>
        <dbReference type="Pfam" id="PF01467"/>
    </source>
</evidence>
<organism evidence="2">
    <name type="scientific">Auxenochlorella protothecoides</name>
    <name type="common">Green microalga</name>
    <name type="synonym">Chlorella protothecoides</name>
    <dbReference type="NCBI Taxonomy" id="3075"/>
    <lineage>
        <taxon>Eukaryota</taxon>
        <taxon>Viridiplantae</taxon>
        <taxon>Chlorophyta</taxon>
        <taxon>core chlorophytes</taxon>
        <taxon>Trebouxiophyceae</taxon>
        <taxon>Chlorellales</taxon>
        <taxon>Chlorellaceae</taxon>
        <taxon>Auxenochlorella</taxon>
    </lineage>
</organism>
<dbReference type="Gene3D" id="3.40.50.620">
    <property type="entry name" value="HUPs"/>
    <property type="match status" value="1"/>
</dbReference>
<protein>
    <recommendedName>
        <fullName evidence="1">Cytidyltransferase-like domain-containing protein</fullName>
    </recommendedName>
</protein>
<dbReference type="GO" id="GO:0003824">
    <property type="term" value="F:catalytic activity"/>
    <property type="evidence" value="ECO:0007669"/>
    <property type="project" value="InterPro"/>
</dbReference>
<dbReference type="EMBL" id="GDKF01009034">
    <property type="protein sequence ID" value="JAT69588.1"/>
    <property type="molecule type" value="Transcribed_RNA"/>
</dbReference>
<evidence type="ECO:0000313" key="2">
    <source>
        <dbReference type="EMBL" id="JAT69588.1"/>
    </source>
</evidence>
<accession>A0A1D1ZRJ9</accession>
<feature type="non-terminal residue" evidence="2">
    <location>
        <position position="1"/>
    </location>
</feature>
<gene>
    <name evidence="2" type="ORF">g.9543</name>
</gene>
<dbReference type="SUPFAM" id="SSF52374">
    <property type="entry name" value="Nucleotidylyl transferase"/>
    <property type="match status" value="1"/>
</dbReference>
<dbReference type="InterPro" id="IPR004821">
    <property type="entry name" value="Cyt_trans-like"/>
</dbReference>
<name>A0A1D1ZRJ9_AUXPR</name>
<dbReference type="InterPro" id="IPR014729">
    <property type="entry name" value="Rossmann-like_a/b/a_fold"/>
</dbReference>
<proteinExistence type="predicted"/>